<proteinExistence type="inferred from homology"/>
<dbReference type="OrthoDB" id="9813719at2"/>
<dbReference type="EMBL" id="JNVM01000024">
    <property type="protein sequence ID" value="KEQ23276.1"/>
    <property type="molecule type" value="Genomic_DNA"/>
</dbReference>
<dbReference type="PROSITE" id="PS51679">
    <property type="entry name" value="SAM_MT_C5"/>
    <property type="match status" value="1"/>
</dbReference>
<dbReference type="GO" id="GO:0003886">
    <property type="term" value="F:DNA (cytosine-5-)-methyltransferase activity"/>
    <property type="evidence" value="ECO:0007669"/>
    <property type="project" value="UniProtKB-EC"/>
</dbReference>
<evidence type="ECO:0000313" key="8">
    <source>
        <dbReference type="EMBL" id="KEQ23276.1"/>
    </source>
</evidence>
<evidence type="ECO:0000313" key="9">
    <source>
        <dbReference type="Proteomes" id="UP000028123"/>
    </source>
</evidence>
<dbReference type="GO" id="GO:0044027">
    <property type="term" value="P:negative regulation of gene expression via chromosomal CpG island methylation"/>
    <property type="evidence" value="ECO:0007669"/>
    <property type="project" value="TreeGrafter"/>
</dbReference>
<accession>A0A081NXV3</accession>
<dbReference type="eggNOG" id="COG0270">
    <property type="taxonomic scope" value="Bacteria"/>
</dbReference>
<evidence type="ECO:0000256" key="6">
    <source>
        <dbReference type="PROSITE-ProRule" id="PRU01016"/>
    </source>
</evidence>
<name>A0A081NXV3_9BACL</name>
<dbReference type="InterPro" id="IPR031303">
    <property type="entry name" value="C5_meth_CS"/>
</dbReference>
<evidence type="ECO:0000256" key="7">
    <source>
        <dbReference type="SAM" id="MobiDB-lite"/>
    </source>
</evidence>
<sequence>MYRVLDLFAGAGGMSLGFLQSDRFEIAAAVEKNENAQATYMRNHEHTAMLSDILDITDYDMFQHEYGDFDVVVGGPPCQGFSNANRQKNHIVSQNNSLVKKYVEVILNLRPKAFVMENVRMLKSEIHRFYCSYNDGFEFERLGLSIHNETICLLNAECPVSDINQYLLDSQIVDELILPEKAFYALRMFLKNSSNEQERERVLEKKGKQCIKIIALLPARSPEISREYVNFEQTALNVFIDFAGGEITFEEAVPWMTSYINVQRLMLHTKELLDNNIIVDSLRVEPRGVYVNVKSYSVFDYISKKLGESYDISDNVLNAAWFGAPQLRERYIALGIRNDLGIQSELPAAEFKPAEFRTVYDAISDLESVAPSFNIEDAPINLNNEYQATALTVQLRNSVVLTNHIATETREKAKKRFKALQPGQNFHDLDRSLIEDTYTRPERTQNSIYLRLEYEKPCGTVTNVRKSMWIHPVIDRAISIREAARLQSFPDSFVFVGTKDSQYQQVGNAVPPIMAKAIALKLAWLLDLCNLASDEQGGLANGGFINNRAAASDDVKDSIKEHGSRNDRKEVSA</sequence>
<dbReference type="PANTHER" id="PTHR10629">
    <property type="entry name" value="CYTOSINE-SPECIFIC METHYLTRANSFERASE"/>
    <property type="match status" value="1"/>
</dbReference>
<keyword evidence="9" id="KW-1185">Reference proteome</keyword>
<dbReference type="SUPFAM" id="SSF53335">
    <property type="entry name" value="S-adenosyl-L-methionine-dependent methyltransferases"/>
    <property type="match status" value="2"/>
</dbReference>
<evidence type="ECO:0000256" key="4">
    <source>
        <dbReference type="ARBA" id="ARBA00022691"/>
    </source>
</evidence>
<protein>
    <recommendedName>
        <fullName evidence="1">DNA (cytosine-5-)-methyltransferase</fullName>
        <ecNumber evidence="1">2.1.1.37</ecNumber>
    </recommendedName>
</protein>
<dbReference type="Gene3D" id="3.90.120.10">
    <property type="entry name" value="DNA Methylase, subunit A, domain 2"/>
    <property type="match status" value="1"/>
</dbReference>
<dbReference type="InterPro" id="IPR001525">
    <property type="entry name" value="C5_MeTfrase"/>
</dbReference>
<dbReference type="GO" id="GO:0009307">
    <property type="term" value="P:DNA restriction-modification system"/>
    <property type="evidence" value="ECO:0007669"/>
    <property type="project" value="UniProtKB-KW"/>
</dbReference>
<feature type="region of interest" description="Disordered" evidence="7">
    <location>
        <begin position="552"/>
        <end position="573"/>
    </location>
</feature>
<dbReference type="InterPro" id="IPR018117">
    <property type="entry name" value="C5_DNA_meth_AS"/>
</dbReference>
<dbReference type="PANTHER" id="PTHR10629:SF52">
    <property type="entry name" value="DNA (CYTOSINE-5)-METHYLTRANSFERASE 1"/>
    <property type="match status" value="1"/>
</dbReference>
<dbReference type="InterPro" id="IPR050390">
    <property type="entry name" value="C5-Methyltransferase"/>
</dbReference>
<reference evidence="8 9" key="1">
    <citation type="submission" date="2014-06" db="EMBL/GenBank/DDBJ databases">
        <title>Draft genome sequence of Paenibacillus sp. MSt1.</title>
        <authorList>
            <person name="Aw Y.K."/>
            <person name="Ong K.S."/>
            <person name="Gan H.M."/>
            <person name="Lee S.M."/>
        </authorList>
    </citation>
    <scope>NUCLEOTIDE SEQUENCE [LARGE SCALE GENOMIC DNA]</scope>
    <source>
        <strain evidence="8 9">MSt1</strain>
    </source>
</reference>
<comment type="similarity">
    <text evidence="6">Belongs to the class I-like SAM-binding methyltransferase superfamily. C5-methyltransferase family.</text>
</comment>
<evidence type="ECO:0000256" key="5">
    <source>
        <dbReference type="ARBA" id="ARBA00022747"/>
    </source>
</evidence>
<feature type="active site" evidence="6">
    <location>
        <position position="78"/>
    </location>
</feature>
<evidence type="ECO:0000256" key="2">
    <source>
        <dbReference type="ARBA" id="ARBA00022603"/>
    </source>
</evidence>
<evidence type="ECO:0000256" key="3">
    <source>
        <dbReference type="ARBA" id="ARBA00022679"/>
    </source>
</evidence>
<comment type="caution">
    <text evidence="8">The sequence shown here is derived from an EMBL/GenBank/DDBJ whole genome shotgun (WGS) entry which is preliminary data.</text>
</comment>
<keyword evidence="5" id="KW-0680">Restriction system</keyword>
<gene>
    <name evidence="8" type="ORF">ET33_18155</name>
</gene>
<organism evidence="8 9">
    <name type="scientific">Paenibacillus tyrfis</name>
    <dbReference type="NCBI Taxonomy" id="1501230"/>
    <lineage>
        <taxon>Bacteria</taxon>
        <taxon>Bacillati</taxon>
        <taxon>Bacillota</taxon>
        <taxon>Bacilli</taxon>
        <taxon>Bacillales</taxon>
        <taxon>Paenibacillaceae</taxon>
        <taxon>Paenibacillus</taxon>
    </lineage>
</organism>
<keyword evidence="3 6" id="KW-0808">Transferase</keyword>
<dbReference type="Pfam" id="PF00145">
    <property type="entry name" value="DNA_methylase"/>
    <property type="match status" value="2"/>
</dbReference>
<dbReference type="InterPro" id="IPR029063">
    <property type="entry name" value="SAM-dependent_MTases_sf"/>
</dbReference>
<dbReference type="EC" id="2.1.1.37" evidence="1"/>
<dbReference type="Gene3D" id="3.40.50.150">
    <property type="entry name" value="Vaccinia Virus protein VP39"/>
    <property type="match status" value="2"/>
</dbReference>
<evidence type="ECO:0000256" key="1">
    <source>
        <dbReference type="ARBA" id="ARBA00011975"/>
    </source>
</evidence>
<dbReference type="PROSITE" id="PS00094">
    <property type="entry name" value="C5_MTASE_1"/>
    <property type="match status" value="1"/>
</dbReference>
<dbReference type="AlphaFoldDB" id="A0A081NXV3"/>
<dbReference type="Proteomes" id="UP000028123">
    <property type="component" value="Unassembled WGS sequence"/>
</dbReference>
<dbReference type="GO" id="GO:0003677">
    <property type="term" value="F:DNA binding"/>
    <property type="evidence" value="ECO:0007669"/>
    <property type="project" value="TreeGrafter"/>
</dbReference>
<keyword evidence="4 6" id="KW-0949">S-adenosyl-L-methionine</keyword>
<keyword evidence="2 6" id="KW-0489">Methyltransferase</keyword>
<dbReference type="PROSITE" id="PS00095">
    <property type="entry name" value="C5_MTASE_2"/>
    <property type="match status" value="1"/>
</dbReference>
<dbReference type="REBASE" id="96686">
    <property type="entry name" value="M.PspMSt1ORF18155P"/>
</dbReference>
<dbReference type="PRINTS" id="PR00105">
    <property type="entry name" value="C5METTRFRASE"/>
</dbReference>
<dbReference type="GO" id="GO:0032259">
    <property type="term" value="P:methylation"/>
    <property type="evidence" value="ECO:0007669"/>
    <property type="project" value="UniProtKB-KW"/>
</dbReference>